<keyword evidence="4" id="KW-0472">Membrane</keyword>
<dbReference type="GO" id="GO:0006654">
    <property type="term" value="P:phosphatidic acid biosynthetic process"/>
    <property type="evidence" value="ECO:0007669"/>
    <property type="project" value="TreeGrafter"/>
</dbReference>
<feature type="domain" description="Phospholipid/glycerol acyltransferase" evidence="5">
    <location>
        <begin position="54"/>
        <end position="174"/>
    </location>
</feature>
<name>A0A5J5J3Z2_9MICO</name>
<feature type="compositionally biased region" description="Basic and acidic residues" evidence="3">
    <location>
        <begin position="251"/>
        <end position="260"/>
    </location>
</feature>
<dbReference type="EMBL" id="VYSA01000001">
    <property type="protein sequence ID" value="KAA9110796.1"/>
    <property type="molecule type" value="Genomic_DNA"/>
</dbReference>
<keyword evidence="1 6" id="KW-0808">Transferase</keyword>
<dbReference type="GO" id="GO:0005886">
    <property type="term" value="C:plasma membrane"/>
    <property type="evidence" value="ECO:0007669"/>
    <property type="project" value="TreeGrafter"/>
</dbReference>
<gene>
    <name evidence="6" type="ORF">F6B43_03935</name>
</gene>
<evidence type="ECO:0000313" key="6">
    <source>
        <dbReference type="EMBL" id="KAA9110796.1"/>
    </source>
</evidence>
<dbReference type="Proteomes" id="UP000325827">
    <property type="component" value="Unassembled WGS sequence"/>
</dbReference>
<sequence>MTRVAETSPSTGSDAREPRPFVFWMLATIVVPLFGLLAKVRIRKGDSLPRNGAYILAPNHYTEIDPIVVAVAVWRLGRPPRFMAKESLFKVPVLGAALRATGMVPVARSSSSASARQTIAASEALVEHGRGVIVYPEGTLTREPGMWPMRGKTGAVRLALESGIPLIPMAHWGAQEIMARYGKKISLWPPRKLVTVAVGAPVDISDLVGRHTQPAALAEATDRLMSAITVLLEDLRNEKAPAERWNPASHGQKETGRLEP</sequence>
<dbReference type="GO" id="GO:0003841">
    <property type="term" value="F:1-acylglycerol-3-phosphate O-acyltransferase activity"/>
    <property type="evidence" value="ECO:0007669"/>
    <property type="project" value="TreeGrafter"/>
</dbReference>
<dbReference type="SMART" id="SM00563">
    <property type="entry name" value="PlsC"/>
    <property type="match status" value="1"/>
</dbReference>
<feature type="transmembrane region" description="Helical" evidence="4">
    <location>
        <begin position="21"/>
        <end position="40"/>
    </location>
</feature>
<proteinExistence type="predicted"/>
<evidence type="ECO:0000256" key="2">
    <source>
        <dbReference type="ARBA" id="ARBA00023315"/>
    </source>
</evidence>
<keyword evidence="4" id="KW-1133">Transmembrane helix</keyword>
<dbReference type="InterPro" id="IPR002123">
    <property type="entry name" value="Plipid/glycerol_acylTrfase"/>
</dbReference>
<organism evidence="6 7">
    <name type="scientific">Microbacterium rhizomatis</name>
    <dbReference type="NCBI Taxonomy" id="1631477"/>
    <lineage>
        <taxon>Bacteria</taxon>
        <taxon>Bacillati</taxon>
        <taxon>Actinomycetota</taxon>
        <taxon>Actinomycetes</taxon>
        <taxon>Micrococcales</taxon>
        <taxon>Microbacteriaceae</taxon>
        <taxon>Microbacterium</taxon>
    </lineage>
</organism>
<evidence type="ECO:0000256" key="4">
    <source>
        <dbReference type="SAM" id="Phobius"/>
    </source>
</evidence>
<feature type="region of interest" description="Disordered" evidence="3">
    <location>
        <begin position="241"/>
        <end position="260"/>
    </location>
</feature>
<dbReference type="Pfam" id="PF01553">
    <property type="entry name" value="Acyltransferase"/>
    <property type="match status" value="1"/>
</dbReference>
<comment type="caution">
    <text evidence="6">The sequence shown here is derived from an EMBL/GenBank/DDBJ whole genome shotgun (WGS) entry which is preliminary data.</text>
</comment>
<evidence type="ECO:0000313" key="7">
    <source>
        <dbReference type="Proteomes" id="UP000325827"/>
    </source>
</evidence>
<keyword evidence="2 6" id="KW-0012">Acyltransferase</keyword>
<dbReference type="PANTHER" id="PTHR10434">
    <property type="entry name" value="1-ACYL-SN-GLYCEROL-3-PHOSPHATE ACYLTRANSFERASE"/>
    <property type="match status" value="1"/>
</dbReference>
<dbReference type="SUPFAM" id="SSF69593">
    <property type="entry name" value="Glycerol-3-phosphate (1)-acyltransferase"/>
    <property type="match status" value="1"/>
</dbReference>
<keyword evidence="4" id="KW-0812">Transmembrane</keyword>
<evidence type="ECO:0000256" key="3">
    <source>
        <dbReference type="SAM" id="MobiDB-lite"/>
    </source>
</evidence>
<dbReference type="OrthoDB" id="9806008at2"/>
<dbReference type="CDD" id="cd07989">
    <property type="entry name" value="LPLAT_AGPAT-like"/>
    <property type="match status" value="1"/>
</dbReference>
<keyword evidence="7" id="KW-1185">Reference proteome</keyword>
<dbReference type="PANTHER" id="PTHR10434:SF55">
    <property type="entry name" value="POSSIBLE ACYLTRANSFERASE"/>
    <property type="match status" value="1"/>
</dbReference>
<evidence type="ECO:0000259" key="5">
    <source>
        <dbReference type="SMART" id="SM00563"/>
    </source>
</evidence>
<reference evidence="7" key="1">
    <citation type="submission" date="2019-09" db="EMBL/GenBank/DDBJ databases">
        <title>Mumia zhuanghuii sp. nov. isolated from the intestinal contents of plateau pika (Ochotona curzoniae) in the Qinghai-Tibet plateau of China.</title>
        <authorList>
            <person name="Tian Z."/>
        </authorList>
    </citation>
    <scope>NUCLEOTIDE SEQUENCE [LARGE SCALE GENOMIC DNA]</scope>
    <source>
        <strain evidence="7">JCM 30598</strain>
    </source>
</reference>
<dbReference type="AlphaFoldDB" id="A0A5J5J3Z2"/>
<protein>
    <submittedName>
        <fullName evidence="6">1-acyl-sn-glycerol-3-phosphate acyltransferase</fullName>
    </submittedName>
</protein>
<evidence type="ECO:0000256" key="1">
    <source>
        <dbReference type="ARBA" id="ARBA00022679"/>
    </source>
</evidence>
<accession>A0A5J5J3Z2</accession>